<feature type="compositionally biased region" description="Acidic residues" evidence="1">
    <location>
        <begin position="487"/>
        <end position="514"/>
    </location>
</feature>
<dbReference type="EMBL" id="KN824340">
    <property type="protein sequence ID" value="KIM23269.1"/>
    <property type="molecule type" value="Genomic_DNA"/>
</dbReference>
<evidence type="ECO:0000313" key="3">
    <source>
        <dbReference type="Proteomes" id="UP000054097"/>
    </source>
</evidence>
<feature type="region of interest" description="Disordered" evidence="1">
    <location>
        <begin position="413"/>
        <end position="559"/>
    </location>
</feature>
<accession>A0A0C3ATC5</accession>
<dbReference type="Pfam" id="PF07927">
    <property type="entry name" value="HicA_toxin"/>
    <property type="match status" value="1"/>
</dbReference>
<feature type="compositionally biased region" description="Low complexity" evidence="1">
    <location>
        <begin position="602"/>
        <end position="619"/>
    </location>
</feature>
<proteinExistence type="predicted"/>
<gene>
    <name evidence="2" type="ORF">M408DRAFT_332459</name>
</gene>
<organism evidence="2 3">
    <name type="scientific">Serendipita vermifera MAFF 305830</name>
    <dbReference type="NCBI Taxonomy" id="933852"/>
    <lineage>
        <taxon>Eukaryota</taxon>
        <taxon>Fungi</taxon>
        <taxon>Dikarya</taxon>
        <taxon>Basidiomycota</taxon>
        <taxon>Agaricomycotina</taxon>
        <taxon>Agaricomycetes</taxon>
        <taxon>Sebacinales</taxon>
        <taxon>Serendipitaceae</taxon>
        <taxon>Serendipita</taxon>
    </lineage>
</organism>
<name>A0A0C3ATC5_SERVB</name>
<feature type="compositionally biased region" description="Basic and acidic residues" evidence="1">
    <location>
        <begin position="663"/>
        <end position="675"/>
    </location>
</feature>
<evidence type="ECO:0000256" key="1">
    <source>
        <dbReference type="SAM" id="MobiDB-lite"/>
    </source>
</evidence>
<protein>
    <submittedName>
        <fullName evidence="2">Uncharacterized protein</fullName>
    </submittedName>
</protein>
<dbReference type="OrthoDB" id="2922289at2759"/>
<dbReference type="STRING" id="933852.A0A0C3ATC5"/>
<reference evidence="3" key="2">
    <citation type="submission" date="2015-01" db="EMBL/GenBank/DDBJ databases">
        <title>Evolutionary Origins and Diversification of the Mycorrhizal Mutualists.</title>
        <authorList>
            <consortium name="DOE Joint Genome Institute"/>
            <consortium name="Mycorrhizal Genomics Consortium"/>
            <person name="Kohler A."/>
            <person name="Kuo A."/>
            <person name="Nagy L.G."/>
            <person name="Floudas D."/>
            <person name="Copeland A."/>
            <person name="Barry K.W."/>
            <person name="Cichocki N."/>
            <person name="Veneault-Fourrey C."/>
            <person name="LaButti K."/>
            <person name="Lindquist E.A."/>
            <person name="Lipzen A."/>
            <person name="Lundell T."/>
            <person name="Morin E."/>
            <person name="Murat C."/>
            <person name="Riley R."/>
            <person name="Ohm R."/>
            <person name="Sun H."/>
            <person name="Tunlid A."/>
            <person name="Henrissat B."/>
            <person name="Grigoriev I.V."/>
            <person name="Hibbett D.S."/>
            <person name="Martin F."/>
        </authorList>
    </citation>
    <scope>NUCLEOTIDE SEQUENCE [LARGE SCALE GENOMIC DNA]</scope>
    <source>
        <strain evidence="3">MAFF 305830</strain>
    </source>
</reference>
<feature type="compositionally biased region" description="Basic residues" evidence="1">
    <location>
        <begin position="435"/>
        <end position="453"/>
    </location>
</feature>
<feature type="compositionally biased region" description="Acidic residues" evidence="1">
    <location>
        <begin position="636"/>
        <end position="645"/>
    </location>
</feature>
<keyword evidence="3" id="KW-1185">Reference proteome</keyword>
<feature type="compositionally biased region" description="Polar residues" evidence="1">
    <location>
        <begin position="703"/>
        <end position="713"/>
    </location>
</feature>
<evidence type="ECO:0000313" key="2">
    <source>
        <dbReference type="EMBL" id="KIM23269.1"/>
    </source>
</evidence>
<feature type="compositionally biased region" description="Pro residues" evidence="1">
    <location>
        <begin position="592"/>
        <end position="601"/>
    </location>
</feature>
<sequence>MPPKAATSALIPRAKRNAAGEDTSRSVVPSKQRRPEANTTSKAIVLRHGRHGVWGEGQVGKFIKLSGQEKLALKAAELRTAVSPPFRLNELIKSAQAEMAEALDLISDLHDPDFFYEDISSLIASRPKLKPDLLTAPFLAKTISSRVHNVYLLAASWKIVSNVLASLKEGGLSDSNVRNYLKGNSVARDAYLVVLDTIDMLCNLAQQELSVAVVGSNELGGLFSGGNKNKTFSAIDPASVMAAHRSLIDAVIIELVLPNSRYEPYILSAVLRDALETTPREEAKKFSQNVFDALGNFVALVEMKDMLLGPLYEQDEWLKMPRKAAAGEIDEFFETIAQSLKASGKYDRWQARVYPLKKTKSPAQLEDLWRQVNTVYVDETGHSIDALWQLESERQAKPQYSTWFIPEEVAYGADIPSDSEDPKSFTLPNAERRRAEKKRKDKSALVRQKKRFRKPDGPRPRKAITQDEEDDGSEFEGMPGLMSVSESSDDEFLDESSSEEEEEEEEEEEDDESEWEGREAETMRFLLSQAMDYQRRGGKLPPWTDASEDLSKEVPNSMKANPFMKMLRSFAGRMFNPDPTFRPPKMGEKPVYGPPRPPPPAAATSTAPTPNKAPAAAATGNAEASKKQAPPGMTVEDADDEEEGGAEDKKKKKKKKKKPKKKTTAEEGAEIKDDLEALDVVSPVPEFTTTPATSPTPAPSTPVNPKSPVTSVKSPAGAKSPSSGNRLDPHGYGASTSSLPASIAPSVAQSAHSYRKEVDAKVKVKTRADPNAVKEKAEEQSKKGFFSKFTGKKGKPAEEPEEKKEKGEPKRGVFQLPKRASALVGRLLGSKEDEAKGKAPMKWDNFVKAMNLLGFTENKSSQGSRVTFYPPNPKDTPMVIHKPHPDPTISPILVKKIGKTLRKTYGWAPEHFETHLSAADAAYFDDDLY</sequence>
<dbReference type="AlphaFoldDB" id="A0A0C3ATC5"/>
<dbReference type="Proteomes" id="UP000054097">
    <property type="component" value="Unassembled WGS sequence"/>
</dbReference>
<feature type="compositionally biased region" description="Basic and acidic residues" evidence="1">
    <location>
        <begin position="754"/>
        <end position="782"/>
    </location>
</feature>
<feature type="region of interest" description="Disordered" evidence="1">
    <location>
        <begin position="573"/>
        <end position="811"/>
    </location>
</feature>
<dbReference type="InterPro" id="IPR012933">
    <property type="entry name" value="HicA_mRNA_interferase"/>
</dbReference>
<feature type="compositionally biased region" description="Basic and acidic residues" evidence="1">
    <location>
        <begin position="795"/>
        <end position="811"/>
    </location>
</feature>
<reference evidence="2 3" key="1">
    <citation type="submission" date="2014-04" db="EMBL/GenBank/DDBJ databases">
        <authorList>
            <consortium name="DOE Joint Genome Institute"/>
            <person name="Kuo A."/>
            <person name="Zuccaro A."/>
            <person name="Kohler A."/>
            <person name="Nagy L.G."/>
            <person name="Floudas D."/>
            <person name="Copeland A."/>
            <person name="Barry K.W."/>
            <person name="Cichocki N."/>
            <person name="Veneault-Fourrey C."/>
            <person name="LaButti K."/>
            <person name="Lindquist E.A."/>
            <person name="Lipzen A."/>
            <person name="Lundell T."/>
            <person name="Morin E."/>
            <person name="Murat C."/>
            <person name="Sun H."/>
            <person name="Tunlid A."/>
            <person name="Henrissat B."/>
            <person name="Grigoriev I.V."/>
            <person name="Hibbett D.S."/>
            <person name="Martin F."/>
            <person name="Nordberg H.P."/>
            <person name="Cantor M.N."/>
            <person name="Hua S.X."/>
        </authorList>
    </citation>
    <scope>NUCLEOTIDE SEQUENCE [LARGE SCALE GENOMIC DNA]</scope>
    <source>
        <strain evidence="2 3">MAFF 305830</strain>
    </source>
</reference>
<dbReference type="GO" id="GO:0003729">
    <property type="term" value="F:mRNA binding"/>
    <property type="evidence" value="ECO:0007669"/>
    <property type="project" value="InterPro"/>
</dbReference>
<feature type="region of interest" description="Disordered" evidence="1">
    <location>
        <begin position="1"/>
        <end position="40"/>
    </location>
</feature>
<feature type="compositionally biased region" description="Basic residues" evidence="1">
    <location>
        <begin position="650"/>
        <end position="662"/>
    </location>
</feature>
<dbReference type="HOGENOM" id="CLU_017200_0_0_1"/>